<dbReference type="Gene3D" id="3.50.50.60">
    <property type="entry name" value="FAD/NAD(P)-binding domain"/>
    <property type="match status" value="1"/>
</dbReference>
<feature type="signal peptide" evidence="5">
    <location>
        <begin position="1"/>
        <end position="28"/>
    </location>
</feature>
<dbReference type="PANTHER" id="PTHR43400">
    <property type="entry name" value="FUMARATE REDUCTASE"/>
    <property type="match status" value="1"/>
</dbReference>
<keyword evidence="2" id="KW-0285">Flavoprotein</keyword>
<feature type="domain" description="FAD-dependent oxidoreductase 2 FAD-binding" evidence="6">
    <location>
        <begin position="73"/>
        <end position="528"/>
    </location>
</feature>
<organism evidence="7 8">
    <name type="scientific">Eggerthella lenta</name>
    <name type="common">Eubacterium lentum</name>
    <dbReference type="NCBI Taxonomy" id="84112"/>
    <lineage>
        <taxon>Bacteria</taxon>
        <taxon>Bacillati</taxon>
        <taxon>Actinomycetota</taxon>
        <taxon>Coriobacteriia</taxon>
        <taxon>Eggerthellales</taxon>
        <taxon>Eggerthellaceae</taxon>
        <taxon>Eggerthella</taxon>
    </lineage>
</organism>
<reference evidence="7 8" key="1">
    <citation type="journal article" date="2018" name="Elife">
        <title>Discovery and characterization of a prevalent human gut bacterial enzyme sufficient for the inactivation of a family of plant toxins.</title>
        <authorList>
            <person name="Koppel N."/>
            <person name="Bisanz J.E."/>
            <person name="Pandelia M.E."/>
            <person name="Turnbaugh P.J."/>
            <person name="Balskus E.P."/>
        </authorList>
    </citation>
    <scope>NUCLEOTIDE SEQUENCE [LARGE SCALE GENOMIC DNA]</scope>
    <source>
        <strain evidence="7 8">16A</strain>
    </source>
</reference>
<dbReference type="InterPro" id="IPR006311">
    <property type="entry name" value="TAT_signal"/>
</dbReference>
<comment type="caution">
    <text evidence="7">The sequence shown here is derived from an EMBL/GenBank/DDBJ whole genome shotgun (WGS) entry which is preliminary data.</text>
</comment>
<evidence type="ECO:0000313" key="8">
    <source>
        <dbReference type="Proteomes" id="UP000253915"/>
    </source>
</evidence>
<evidence type="ECO:0000259" key="6">
    <source>
        <dbReference type="Pfam" id="PF00890"/>
    </source>
</evidence>
<dbReference type="EMBL" id="PPUQ01000016">
    <property type="protein sequence ID" value="RDC36710.1"/>
    <property type="molecule type" value="Genomic_DNA"/>
</dbReference>
<dbReference type="Proteomes" id="UP000253915">
    <property type="component" value="Unassembled WGS sequence"/>
</dbReference>
<keyword evidence="3" id="KW-0274">FAD</keyword>
<dbReference type="Pfam" id="PF00890">
    <property type="entry name" value="FAD_binding_2"/>
    <property type="match status" value="1"/>
</dbReference>
<accession>A0ABD7GH11</accession>
<dbReference type="PROSITE" id="PS51257">
    <property type="entry name" value="PROKAR_LIPOPROTEIN"/>
    <property type="match status" value="1"/>
</dbReference>
<keyword evidence="4" id="KW-0560">Oxidoreductase</keyword>
<gene>
    <name evidence="7" type="ORF">C1853_11055</name>
</gene>
<protein>
    <submittedName>
        <fullName evidence="7">FAD-binding dehydrogenase</fullName>
    </submittedName>
</protein>
<comment type="cofactor">
    <cofactor evidence="1">
        <name>FAD</name>
        <dbReference type="ChEBI" id="CHEBI:57692"/>
    </cofactor>
</comment>
<dbReference type="InterPro" id="IPR003953">
    <property type="entry name" value="FAD-dep_OxRdtase_2_FAD-bd"/>
</dbReference>
<evidence type="ECO:0000256" key="4">
    <source>
        <dbReference type="ARBA" id="ARBA00023002"/>
    </source>
</evidence>
<dbReference type="AlphaFoldDB" id="A0ABD7GH11"/>
<evidence type="ECO:0000313" key="7">
    <source>
        <dbReference type="EMBL" id="RDC36710.1"/>
    </source>
</evidence>
<dbReference type="InterPro" id="IPR050315">
    <property type="entry name" value="FAD-oxidoreductase_2"/>
</dbReference>
<sequence length="558" mass="59691">MSQNLSRRSFLTGSALGAMGLLGGAALAGCSPAARSEAEESTSGGVGVSGEPSWINAPAEIAETEIVESIECDLLVIGAGLAGVAAALSAAEHGLSVVVAEKMEMISERGAGAGTIDCADSLAFDDGACASIEDAQFRWMQTCGNRPNEALVAQFLNRSGEAGDWLAEKARAHGCHIGIWDGYSRNPLLPDEPGYLIINGGDDLDRPDMPFVGPEVLYQDSVKAGATYLFEAPAEQLTVDDSGKVTGAVLNTKDGYKKVTASKGTVLATGDIGGSEEMCDYYCPIANTIPNIYTPTGANTGDGHKMALWAGAAMQEGPFPTALHPQRWADPSSNQLEGPFLYVNEKGKRFFNEGTWVQARSLQIMQNTADDCAYSIFDASWPEDLLDSFSAGGGMFWDMFREKGTSTYQTTVDYYAESIEQYLDSVYFKADTLEELAQKIGVPEKEFLATVERYNELCDARYDEDFHKAKQFLYRIDEAPYYASKVGAVLLVVVGGVRVNTDLQCIDAEGNGIEGLYAVGNVSGDIHAVDYPINVPGNSHGRALTQGYLIGRMLAGVE</sequence>
<feature type="chain" id="PRO_5044777495" evidence="5">
    <location>
        <begin position="29"/>
        <end position="558"/>
    </location>
</feature>
<dbReference type="GO" id="GO:0033765">
    <property type="term" value="F:steroid dehydrogenase activity, acting on the CH-CH group of donors"/>
    <property type="evidence" value="ECO:0007669"/>
    <property type="project" value="UniProtKB-ARBA"/>
</dbReference>
<keyword evidence="5" id="KW-0732">Signal</keyword>
<dbReference type="InterPro" id="IPR036188">
    <property type="entry name" value="FAD/NAD-bd_sf"/>
</dbReference>
<dbReference type="PROSITE" id="PS51318">
    <property type="entry name" value="TAT"/>
    <property type="match status" value="1"/>
</dbReference>
<evidence type="ECO:0000256" key="1">
    <source>
        <dbReference type="ARBA" id="ARBA00001974"/>
    </source>
</evidence>
<dbReference type="InterPro" id="IPR027477">
    <property type="entry name" value="Succ_DH/fumarate_Rdtase_cat_sf"/>
</dbReference>
<proteinExistence type="predicted"/>
<dbReference type="GO" id="GO:0008202">
    <property type="term" value="P:steroid metabolic process"/>
    <property type="evidence" value="ECO:0007669"/>
    <property type="project" value="UniProtKB-ARBA"/>
</dbReference>
<dbReference type="SUPFAM" id="SSF51905">
    <property type="entry name" value="FAD/NAD(P)-binding domain"/>
    <property type="match status" value="1"/>
</dbReference>
<evidence type="ECO:0000256" key="5">
    <source>
        <dbReference type="SAM" id="SignalP"/>
    </source>
</evidence>
<dbReference type="SUPFAM" id="SSF56425">
    <property type="entry name" value="Succinate dehydrogenase/fumarate reductase flavoprotein, catalytic domain"/>
    <property type="match status" value="1"/>
</dbReference>
<dbReference type="PRINTS" id="PR00411">
    <property type="entry name" value="PNDRDTASEI"/>
</dbReference>
<evidence type="ECO:0000256" key="2">
    <source>
        <dbReference type="ARBA" id="ARBA00022630"/>
    </source>
</evidence>
<dbReference type="PANTHER" id="PTHR43400:SF10">
    <property type="entry name" value="3-OXOSTEROID 1-DEHYDROGENASE"/>
    <property type="match status" value="1"/>
</dbReference>
<evidence type="ECO:0000256" key="3">
    <source>
        <dbReference type="ARBA" id="ARBA00022827"/>
    </source>
</evidence>
<dbReference type="RefSeq" id="WP_114513364.1">
    <property type="nucleotide sequence ID" value="NZ_CABMOO010000015.1"/>
</dbReference>
<dbReference type="Gene3D" id="3.90.700.10">
    <property type="entry name" value="Succinate dehydrogenase/fumarate reductase flavoprotein, catalytic domain"/>
    <property type="match status" value="1"/>
</dbReference>
<name>A0ABD7GH11_EGGLN</name>